<keyword evidence="1" id="KW-0812">Transmembrane</keyword>
<feature type="transmembrane region" description="Helical" evidence="1">
    <location>
        <begin position="6"/>
        <end position="25"/>
    </location>
</feature>
<dbReference type="AlphaFoldDB" id="A0A167YZP2"/>
<comment type="caution">
    <text evidence="2">The sequence shown here is derived from an EMBL/GenBank/DDBJ whole genome shotgun (WGS) entry which is preliminary data.</text>
</comment>
<accession>A0A167YZP2</accession>
<keyword evidence="1" id="KW-0472">Membrane</keyword>
<evidence type="ECO:0000256" key="1">
    <source>
        <dbReference type="SAM" id="Phobius"/>
    </source>
</evidence>
<sequence length="231" mass="26945">MTIKKVSFIFIPIIMTIFMVVIGILTRNSYINDVDVNKYFNDKELNYTISKYEEDITKVFTKFESLKNLDELEKESPIIVKAKVDSKSPRIRYYLTTLTTVKVLNVYKGKISNDFISVFEPIDIIDAVDSAGTVNSVDGYNWMDKEKEYILFLRPLKDSHYSDDSVVYLPTTTVLSKYQIDESKVSLLDEDKMLNGSLKYADIKNQEVVLYEDQYVDKFNNFKRDVLNKYN</sequence>
<organism evidence="2 3">
    <name type="scientific">Aeribacillus pallidus</name>
    <dbReference type="NCBI Taxonomy" id="33936"/>
    <lineage>
        <taxon>Bacteria</taxon>
        <taxon>Bacillati</taxon>
        <taxon>Bacillota</taxon>
        <taxon>Bacilli</taxon>
        <taxon>Bacillales</taxon>
        <taxon>Bacillaceae</taxon>
        <taxon>Aeribacillus</taxon>
    </lineage>
</organism>
<protein>
    <submittedName>
        <fullName evidence="2">Uncharacterized protein</fullName>
    </submittedName>
</protein>
<proteinExistence type="predicted"/>
<keyword evidence="1" id="KW-1133">Transmembrane helix</keyword>
<dbReference type="EMBL" id="LWBR01000075">
    <property type="protein sequence ID" value="KZN94744.1"/>
    <property type="molecule type" value="Genomic_DNA"/>
</dbReference>
<name>A0A167YZP2_9BACI</name>
<gene>
    <name evidence="2" type="ORF">AZI98_17250</name>
</gene>
<evidence type="ECO:0000313" key="2">
    <source>
        <dbReference type="EMBL" id="KZN94744.1"/>
    </source>
</evidence>
<reference evidence="2 3" key="1">
    <citation type="submission" date="2016-04" db="EMBL/GenBank/DDBJ databases">
        <title>Draft genome sequence of Aeribacillus pallidus 8m3 from petroleum reservoir.</title>
        <authorList>
            <person name="Poltaraus A.B."/>
            <person name="Nazina T.N."/>
            <person name="Tourova T.P."/>
            <person name="Malakho S.M."/>
            <person name="Korshunova A.V."/>
            <person name="Sokolova D.S."/>
        </authorList>
    </citation>
    <scope>NUCLEOTIDE SEQUENCE [LARGE SCALE GENOMIC DNA]</scope>
    <source>
        <strain evidence="2 3">8m3</strain>
    </source>
</reference>
<dbReference type="Proteomes" id="UP000076476">
    <property type="component" value="Unassembled WGS sequence"/>
</dbReference>
<keyword evidence="3" id="KW-1185">Reference proteome</keyword>
<evidence type="ECO:0000313" key="3">
    <source>
        <dbReference type="Proteomes" id="UP000076476"/>
    </source>
</evidence>
<dbReference type="RefSeq" id="WP_063389493.1">
    <property type="nucleotide sequence ID" value="NZ_LWBR01000075.1"/>
</dbReference>
<dbReference type="STRING" id="33936.AZI98_17250"/>